<sequence>MADPMEFSSNLAWFRASQQTFVDNNSLLIYRTWSMGQAHVVVTGGTTVRVVALWCIDVVLVDIPEFLIHGIVVDGFALVRLFLTLKFTRAHQLLMRLVGNHGVAPPEVDRA</sequence>
<comment type="caution">
    <text evidence="1">The sequence shown here is derived from an EMBL/GenBank/DDBJ whole genome shotgun (WGS) entry which is preliminary data.</text>
</comment>
<reference evidence="2" key="1">
    <citation type="journal article" date="2019" name="Curr. Biol.">
        <title>Genome Sequence of Striga asiatica Provides Insight into the Evolution of Plant Parasitism.</title>
        <authorList>
            <person name="Yoshida S."/>
            <person name="Kim S."/>
            <person name="Wafula E.K."/>
            <person name="Tanskanen J."/>
            <person name="Kim Y.M."/>
            <person name="Honaas L."/>
            <person name="Yang Z."/>
            <person name="Spallek T."/>
            <person name="Conn C.E."/>
            <person name="Ichihashi Y."/>
            <person name="Cheong K."/>
            <person name="Cui S."/>
            <person name="Der J.P."/>
            <person name="Gundlach H."/>
            <person name="Jiao Y."/>
            <person name="Hori C."/>
            <person name="Ishida J.K."/>
            <person name="Kasahara H."/>
            <person name="Kiba T."/>
            <person name="Kim M.S."/>
            <person name="Koo N."/>
            <person name="Laohavisit A."/>
            <person name="Lee Y.H."/>
            <person name="Lumba S."/>
            <person name="McCourt P."/>
            <person name="Mortimer J.C."/>
            <person name="Mutuku J.M."/>
            <person name="Nomura T."/>
            <person name="Sasaki-Sekimoto Y."/>
            <person name="Seto Y."/>
            <person name="Wang Y."/>
            <person name="Wakatake T."/>
            <person name="Sakakibara H."/>
            <person name="Demura T."/>
            <person name="Yamaguchi S."/>
            <person name="Yoneyama K."/>
            <person name="Manabe R.I."/>
            <person name="Nelson D.C."/>
            <person name="Schulman A.H."/>
            <person name="Timko M.P."/>
            <person name="dePamphilis C.W."/>
            <person name="Choi D."/>
            <person name="Shirasu K."/>
        </authorList>
    </citation>
    <scope>NUCLEOTIDE SEQUENCE [LARGE SCALE GENOMIC DNA]</scope>
    <source>
        <strain evidence="2">cv. UVA1</strain>
    </source>
</reference>
<evidence type="ECO:0000313" key="1">
    <source>
        <dbReference type="EMBL" id="GER49326.1"/>
    </source>
</evidence>
<proteinExistence type="predicted"/>
<protein>
    <submittedName>
        <fullName evidence="1">Indole-3-glycerol phosphate synthase</fullName>
    </submittedName>
</protein>
<organism evidence="1 2">
    <name type="scientific">Striga asiatica</name>
    <name type="common">Asiatic witchweed</name>
    <name type="synonym">Buchnera asiatica</name>
    <dbReference type="NCBI Taxonomy" id="4170"/>
    <lineage>
        <taxon>Eukaryota</taxon>
        <taxon>Viridiplantae</taxon>
        <taxon>Streptophyta</taxon>
        <taxon>Embryophyta</taxon>
        <taxon>Tracheophyta</taxon>
        <taxon>Spermatophyta</taxon>
        <taxon>Magnoliopsida</taxon>
        <taxon>eudicotyledons</taxon>
        <taxon>Gunneridae</taxon>
        <taxon>Pentapetalae</taxon>
        <taxon>asterids</taxon>
        <taxon>lamiids</taxon>
        <taxon>Lamiales</taxon>
        <taxon>Orobanchaceae</taxon>
        <taxon>Buchnereae</taxon>
        <taxon>Striga</taxon>
    </lineage>
</organism>
<keyword evidence="2" id="KW-1185">Reference proteome</keyword>
<name>A0A5A7QWI0_STRAF</name>
<dbReference type="Proteomes" id="UP000325081">
    <property type="component" value="Unassembled WGS sequence"/>
</dbReference>
<accession>A0A5A7QWI0</accession>
<evidence type="ECO:0000313" key="2">
    <source>
        <dbReference type="Proteomes" id="UP000325081"/>
    </source>
</evidence>
<dbReference type="AlphaFoldDB" id="A0A5A7QWI0"/>
<dbReference type="EMBL" id="BKCP01008515">
    <property type="protein sequence ID" value="GER49326.1"/>
    <property type="molecule type" value="Genomic_DNA"/>
</dbReference>
<gene>
    <name evidence="1" type="ORF">STAS_26563</name>
</gene>